<dbReference type="InterPro" id="IPR042100">
    <property type="entry name" value="Bug_dom1"/>
</dbReference>
<dbReference type="RefSeq" id="WP_209382064.1">
    <property type="nucleotide sequence ID" value="NZ_JAGIZB010000060.1"/>
</dbReference>
<protein>
    <submittedName>
        <fullName evidence="2">Tripartite tricarboxylate transporter substrate binding protein</fullName>
    </submittedName>
</protein>
<dbReference type="Proteomes" id="UP000681594">
    <property type="component" value="Unassembled WGS sequence"/>
</dbReference>
<gene>
    <name evidence="2" type="ORF">J8J14_23940</name>
</gene>
<dbReference type="Pfam" id="PF03401">
    <property type="entry name" value="TctC"/>
    <property type="match status" value="1"/>
</dbReference>
<dbReference type="Gene3D" id="3.40.190.10">
    <property type="entry name" value="Periplasmic binding protein-like II"/>
    <property type="match status" value="1"/>
</dbReference>
<evidence type="ECO:0000313" key="2">
    <source>
        <dbReference type="EMBL" id="MBP0447800.1"/>
    </source>
</evidence>
<dbReference type="Gene3D" id="3.40.190.150">
    <property type="entry name" value="Bordetella uptake gene, domain 1"/>
    <property type="match status" value="1"/>
</dbReference>
<evidence type="ECO:0000256" key="1">
    <source>
        <dbReference type="ARBA" id="ARBA00006987"/>
    </source>
</evidence>
<sequence length="324" mass="34020">MIALTRRHLAFGLTGFVAGLPGPQALSATWPERPVRLVTPAAPGSSTDLAARLYAERLAATWAQPVMVEPKPGADGVIAVEAMLAAREGHTLMFGPAGVLTVTPLLRERLPFDPKDVVPLSLAASDFLSIAISPALAGISTLRDLVRAGQERPGTLNIAAGLGGLTLALAAFVRAHRLEVMTASYRSPPEAIPDLVAGRLHVLLGPLALVLPLARDGRARVLAVTNPERTPAAPQIPTVIEQGFPELEVEGTLGVFGPGAMPAEARTQIAEAVSRAALEPALVERLRAVGIVARAEPPDAFGQRVDRQRAHWASVARVHGGRLQ</sequence>
<dbReference type="PANTHER" id="PTHR42928:SF5">
    <property type="entry name" value="BLR1237 PROTEIN"/>
    <property type="match status" value="1"/>
</dbReference>
<dbReference type="CDD" id="cd07012">
    <property type="entry name" value="PBP2_Bug_TTT"/>
    <property type="match status" value="1"/>
</dbReference>
<keyword evidence="3" id="KW-1185">Reference proteome</keyword>
<dbReference type="EMBL" id="JAGIZB010000060">
    <property type="protein sequence ID" value="MBP0447800.1"/>
    <property type="molecule type" value="Genomic_DNA"/>
</dbReference>
<organism evidence="2 3">
    <name type="scientific">Pararoseomonas baculiformis</name>
    <dbReference type="NCBI Taxonomy" id="2820812"/>
    <lineage>
        <taxon>Bacteria</taxon>
        <taxon>Pseudomonadati</taxon>
        <taxon>Pseudomonadota</taxon>
        <taxon>Alphaproteobacteria</taxon>
        <taxon>Acetobacterales</taxon>
        <taxon>Acetobacteraceae</taxon>
        <taxon>Pararoseomonas</taxon>
    </lineage>
</organism>
<evidence type="ECO:0000313" key="3">
    <source>
        <dbReference type="Proteomes" id="UP000681594"/>
    </source>
</evidence>
<dbReference type="InterPro" id="IPR005064">
    <property type="entry name" value="BUG"/>
</dbReference>
<accession>A0ABS4AL99</accession>
<comment type="caution">
    <text evidence="2">The sequence shown here is derived from an EMBL/GenBank/DDBJ whole genome shotgun (WGS) entry which is preliminary data.</text>
</comment>
<reference evidence="2 3" key="1">
    <citation type="submission" date="2021-03" db="EMBL/GenBank/DDBJ databases">
        <authorList>
            <person name="So Y."/>
        </authorList>
    </citation>
    <scope>NUCLEOTIDE SEQUENCE [LARGE SCALE GENOMIC DNA]</scope>
    <source>
        <strain evidence="2 3">SSH11</strain>
    </source>
</reference>
<comment type="similarity">
    <text evidence="1">Belongs to the UPF0065 (bug) family.</text>
</comment>
<dbReference type="PANTHER" id="PTHR42928">
    <property type="entry name" value="TRICARBOXYLATE-BINDING PROTEIN"/>
    <property type="match status" value="1"/>
</dbReference>
<proteinExistence type="inferred from homology"/>
<name>A0ABS4AL99_9PROT</name>